<proteinExistence type="predicted"/>
<dbReference type="RefSeq" id="WP_230869227.1">
    <property type="nucleotide sequence ID" value="NZ_CP046640.1"/>
</dbReference>
<dbReference type="Gene3D" id="3.40.50.2300">
    <property type="match status" value="2"/>
</dbReference>
<dbReference type="Pfam" id="PF00392">
    <property type="entry name" value="GntR"/>
    <property type="match status" value="1"/>
</dbReference>
<dbReference type="InterPro" id="IPR000524">
    <property type="entry name" value="Tscrpt_reg_HTH_GntR"/>
</dbReference>
<evidence type="ECO:0000256" key="1">
    <source>
        <dbReference type="ARBA" id="ARBA00023015"/>
    </source>
</evidence>
<dbReference type="GO" id="GO:0000976">
    <property type="term" value="F:transcription cis-regulatory region binding"/>
    <property type="evidence" value="ECO:0007669"/>
    <property type="project" value="TreeGrafter"/>
</dbReference>
<dbReference type="CDD" id="cd07377">
    <property type="entry name" value="WHTH_GntR"/>
    <property type="match status" value="1"/>
</dbReference>
<evidence type="ECO:0000256" key="3">
    <source>
        <dbReference type="ARBA" id="ARBA00023163"/>
    </source>
</evidence>
<dbReference type="PANTHER" id="PTHR30146">
    <property type="entry name" value="LACI-RELATED TRANSCRIPTIONAL REPRESSOR"/>
    <property type="match status" value="1"/>
</dbReference>
<dbReference type="InterPro" id="IPR046335">
    <property type="entry name" value="LacI/GalR-like_sensor"/>
</dbReference>
<evidence type="ECO:0000313" key="5">
    <source>
        <dbReference type="EMBL" id="QTL97604.1"/>
    </source>
</evidence>
<protein>
    <submittedName>
        <fullName evidence="5">Substrate-binding domain-containing protein</fullName>
    </submittedName>
</protein>
<dbReference type="Pfam" id="PF13377">
    <property type="entry name" value="Peripla_BP_3"/>
    <property type="match status" value="1"/>
</dbReference>
<dbReference type="InterPro" id="IPR028082">
    <property type="entry name" value="Peripla_BP_I"/>
</dbReference>
<dbReference type="InterPro" id="IPR036388">
    <property type="entry name" value="WH-like_DNA-bd_sf"/>
</dbReference>
<keyword evidence="2" id="KW-0238">DNA-binding</keyword>
<dbReference type="KEGG" id="ifn:GM661_06200"/>
<dbReference type="PANTHER" id="PTHR30146:SF150">
    <property type="entry name" value="ARABINOSE METABOLISM TRANSCRIPTIONAL REPRESSOR"/>
    <property type="match status" value="1"/>
</dbReference>
<dbReference type="AlphaFoldDB" id="A0A8A7KHI7"/>
<feature type="domain" description="HTH gntR-type" evidence="4">
    <location>
        <begin position="7"/>
        <end position="75"/>
    </location>
</feature>
<evidence type="ECO:0000313" key="6">
    <source>
        <dbReference type="Proteomes" id="UP000665020"/>
    </source>
</evidence>
<keyword evidence="1" id="KW-0805">Transcription regulation</keyword>
<keyword evidence="6" id="KW-1185">Reference proteome</keyword>
<accession>A0A8A7KHI7</accession>
<dbReference type="CDD" id="cd01541">
    <property type="entry name" value="PBP1_AraR"/>
    <property type="match status" value="1"/>
</dbReference>
<dbReference type="InterPro" id="IPR036390">
    <property type="entry name" value="WH_DNA-bd_sf"/>
</dbReference>
<keyword evidence="3" id="KW-0804">Transcription</keyword>
<dbReference type="GO" id="GO:0003700">
    <property type="term" value="F:DNA-binding transcription factor activity"/>
    <property type="evidence" value="ECO:0007669"/>
    <property type="project" value="InterPro"/>
</dbReference>
<dbReference type="PRINTS" id="PR00035">
    <property type="entry name" value="HTHGNTR"/>
</dbReference>
<name>A0A8A7KHI7_9FIRM</name>
<dbReference type="Proteomes" id="UP000665020">
    <property type="component" value="Chromosome"/>
</dbReference>
<sequence>MENAKNLSKYIIAKNFYLDYINKKDLTGGELLPSELEVSKKLEFSRDTVRRALNELEKEGYINRERGRGTFYTRPKKRFEEKRVAILTTYVRNYIFPSIISGIEEVVSAKHYTLTLANTNNDPALEREHLRKIIDSGVDGLIIEPTKSVENKNKDLYQEIFKAEIPFIMINAMYKELNTAYVILDDLQGGYMSTKYVLQLGHRKIAGIFKKDDLQGVYRKKGFVNALEEYGINPDEIDIGGYLTNEASSYSYYYADKIINSDKRPTAIVCYNDEIAVKVIDAINDNGLSIPEDISVVGYDDSVLATTGGIRLTSIKHPKVKMGKKAARLLFNMIEMDVEQPSFIYEPELIVRSSCKEI</sequence>
<dbReference type="Gene3D" id="1.10.10.10">
    <property type="entry name" value="Winged helix-like DNA-binding domain superfamily/Winged helix DNA-binding domain"/>
    <property type="match status" value="1"/>
</dbReference>
<evidence type="ECO:0000259" key="4">
    <source>
        <dbReference type="PROSITE" id="PS50949"/>
    </source>
</evidence>
<organism evidence="5 6">
    <name type="scientific">Iocasia fonsfrigidae</name>
    <dbReference type="NCBI Taxonomy" id="2682810"/>
    <lineage>
        <taxon>Bacteria</taxon>
        <taxon>Bacillati</taxon>
        <taxon>Bacillota</taxon>
        <taxon>Clostridia</taxon>
        <taxon>Halanaerobiales</taxon>
        <taxon>Halanaerobiaceae</taxon>
        <taxon>Iocasia</taxon>
    </lineage>
</organism>
<reference evidence="5" key="1">
    <citation type="submission" date="2019-12" db="EMBL/GenBank/DDBJ databases">
        <authorList>
            <person name="zhang j."/>
            <person name="sun C.M."/>
        </authorList>
    </citation>
    <scope>NUCLEOTIDE SEQUENCE</scope>
    <source>
        <strain evidence="5">NS-1</strain>
    </source>
</reference>
<dbReference type="SMART" id="SM00345">
    <property type="entry name" value="HTH_GNTR"/>
    <property type="match status" value="1"/>
</dbReference>
<dbReference type="EMBL" id="CP046640">
    <property type="protein sequence ID" value="QTL97604.1"/>
    <property type="molecule type" value="Genomic_DNA"/>
</dbReference>
<evidence type="ECO:0000256" key="2">
    <source>
        <dbReference type="ARBA" id="ARBA00023125"/>
    </source>
</evidence>
<dbReference type="SUPFAM" id="SSF46785">
    <property type="entry name" value="Winged helix' DNA-binding domain"/>
    <property type="match status" value="1"/>
</dbReference>
<dbReference type="InterPro" id="IPR033532">
    <property type="entry name" value="AraR_ligand_bind_dom"/>
</dbReference>
<dbReference type="SUPFAM" id="SSF53822">
    <property type="entry name" value="Periplasmic binding protein-like I"/>
    <property type="match status" value="1"/>
</dbReference>
<dbReference type="PROSITE" id="PS50949">
    <property type="entry name" value="HTH_GNTR"/>
    <property type="match status" value="1"/>
</dbReference>
<gene>
    <name evidence="5" type="ORF">GM661_06200</name>
</gene>